<dbReference type="InterPro" id="IPR011990">
    <property type="entry name" value="TPR-like_helical_dom_sf"/>
</dbReference>
<comment type="caution">
    <text evidence="3">The sequence shown here is derived from an EMBL/GenBank/DDBJ whole genome shotgun (WGS) entry which is preliminary data.</text>
</comment>
<keyword evidence="2" id="KW-0802">TPR repeat</keyword>
<dbReference type="SUPFAM" id="SSF48452">
    <property type="entry name" value="TPR-like"/>
    <property type="match status" value="1"/>
</dbReference>
<feature type="repeat" description="TPR" evidence="2">
    <location>
        <begin position="178"/>
        <end position="211"/>
    </location>
</feature>
<proteinExistence type="predicted"/>
<dbReference type="InterPro" id="IPR019734">
    <property type="entry name" value="TPR_rpt"/>
</dbReference>
<protein>
    <submittedName>
        <fullName evidence="3">Sulfotransferase</fullName>
    </submittedName>
</protein>
<evidence type="ECO:0000256" key="2">
    <source>
        <dbReference type="PROSITE-ProRule" id="PRU00339"/>
    </source>
</evidence>
<dbReference type="InterPro" id="IPR026634">
    <property type="entry name" value="TPST-like"/>
</dbReference>
<keyword evidence="1" id="KW-0808">Transferase</keyword>
<evidence type="ECO:0000313" key="4">
    <source>
        <dbReference type="Proteomes" id="UP001359886"/>
    </source>
</evidence>
<gene>
    <name evidence="3" type="ORF">V3330_13745</name>
</gene>
<dbReference type="Gene3D" id="3.40.50.300">
    <property type="entry name" value="P-loop containing nucleotide triphosphate hydrolases"/>
    <property type="match status" value="1"/>
</dbReference>
<dbReference type="RefSeq" id="WP_354696014.1">
    <property type="nucleotide sequence ID" value="NZ_JAZHOG010000009.1"/>
</dbReference>
<organism evidence="3 4">
    <name type="scientific">Elongatibacter sediminis</name>
    <dbReference type="NCBI Taxonomy" id="3119006"/>
    <lineage>
        <taxon>Bacteria</taxon>
        <taxon>Pseudomonadati</taxon>
        <taxon>Pseudomonadota</taxon>
        <taxon>Gammaproteobacteria</taxon>
        <taxon>Chromatiales</taxon>
        <taxon>Wenzhouxiangellaceae</taxon>
        <taxon>Elongatibacter</taxon>
    </lineage>
</organism>
<accession>A0AAW9RME5</accession>
<dbReference type="Proteomes" id="UP001359886">
    <property type="component" value="Unassembled WGS sequence"/>
</dbReference>
<dbReference type="Gene3D" id="1.25.40.10">
    <property type="entry name" value="Tetratricopeptide repeat domain"/>
    <property type="match status" value="1"/>
</dbReference>
<dbReference type="PROSITE" id="PS50005">
    <property type="entry name" value="TPR"/>
    <property type="match status" value="2"/>
</dbReference>
<reference evidence="3 4" key="1">
    <citation type="submission" date="2024-02" db="EMBL/GenBank/DDBJ databases">
        <title>A novel Wenzhouxiangellaceae bacterium, isolated from coastal sediments.</title>
        <authorList>
            <person name="Du Z.-J."/>
            <person name="Ye Y.-Q."/>
            <person name="Zhang X.-Y."/>
        </authorList>
    </citation>
    <scope>NUCLEOTIDE SEQUENCE [LARGE SCALE GENOMIC DNA]</scope>
    <source>
        <strain evidence="3 4">CH-27</strain>
    </source>
</reference>
<name>A0AAW9RME5_9GAMM</name>
<dbReference type="SUPFAM" id="SSF52540">
    <property type="entry name" value="P-loop containing nucleoside triphosphate hydrolases"/>
    <property type="match status" value="1"/>
</dbReference>
<dbReference type="Pfam" id="PF13469">
    <property type="entry name" value="Sulfotransfer_3"/>
    <property type="match status" value="1"/>
</dbReference>
<dbReference type="PANTHER" id="PTHR12788:SF10">
    <property type="entry name" value="PROTEIN-TYROSINE SULFOTRANSFERASE"/>
    <property type="match status" value="1"/>
</dbReference>
<dbReference type="InterPro" id="IPR027417">
    <property type="entry name" value="P-loop_NTPase"/>
</dbReference>
<dbReference type="AlphaFoldDB" id="A0AAW9RME5"/>
<evidence type="ECO:0000256" key="1">
    <source>
        <dbReference type="ARBA" id="ARBA00022679"/>
    </source>
</evidence>
<dbReference type="GO" id="GO:0008476">
    <property type="term" value="F:protein-tyrosine sulfotransferase activity"/>
    <property type="evidence" value="ECO:0007669"/>
    <property type="project" value="InterPro"/>
</dbReference>
<keyword evidence="4" id="KW-1185">Reference proteome</keyword>
<evidence type="ECO:0000313" key="3">
    <source>
        <dbReference type="EMBL" id="MEJ8568691.1"/>
    </source>
</evidence>
<dbReference type="EMBL" id="JAZHOG010000009">
    <property type="protein sequence ID" value="MEJ8568691.1"/>
    <property type="molecule type" value="Genomic_DNA"/>
</dbReference>
<dbReference type="PANTHER" id="PTHR12788">
    <property type="entry name" value="PROTEIN-TYROSINE SULFOTRANSFERASE 2"/>
    <property type="match status" value="1"/>
</dbReference>
<dbReference type="SMART" id="SM00028">
    <property type="entry name" value="TPR"/>
    <property type="match status" value="5"/>
</dbReference>
<dbReference type="Pfam" id="PF14559">
    <property type="entry name" value="TPR_19"/>
    <property type="match status" value="1"/>
</dbReference>
<sequence>MSESRPTLSERRADALALHREGDLLRAEQAYRAILETWPADGETWHYLGVLCGQLERHRHALECCVRAVGHGYVTAAVKSNMGQALLALGETGQAITALRESLALEPDNADLSLQLADLLAGDGQEAGAIAVLSEAAERFANDDRVQASLGELAARVLRPDLAEPAFRRACEGGGAVPENWLNLGSFLLMKGEREGAREAYRRALILDGSLDQAYWYLSQVMDERDEALAGRILDRADSPESRDSAALHFAAAHLLHRRAEHGPAFEHLRRGNRIRHAELGNRAAADVDAVLRLSGASAGHAAASAVAAPLAEEPVPLFIVGLPRTGSTLIEQMLARHPAIDAGGENVWLQRHLRNLLRERRLGFPEDQARLSAADLTTLRERYLDSLRIRQRGGRFVTDKLPANFLCLPTIHCLFPDAVVIHARRDLLEACWSCYRHLFTGGQAFTCDLEQLGRYALAVDSFMQSAARRRPDRIVTVEYDGLIADPRAVLVPVFDRLGLEWDEACRSPEAAAGMIQTASALQVREGLDATPRRSAEAYLRFLEPLVQQLDRPDA</sequence>
<feature type="repeat" description="TPR" evidence="2">
    <location>
        <begin position="76"/>
        <end position="109"/>
    </location>
</feature>